<dbReference type="EMBL" id="JAEFBK010000008">
    <property type="protein sequence ID" value="KAG7578895.1"/>
    <property type="molecule type" value="Genomic_DNA"/>
</dbReference>
<proteinExistence type="predicted"/>
<evidence type="ECO:0000313" key="1">
    <source>
        <dbReference type="EMBL" id="KAG7578895.1"/>
    </source>
</evidence>
<accession>A0A8T2B0N6</accession>
<gene>
    <name evidence="1" type="ORF">ISN45_Aa03g030600</name>
</gene>
<sequence length="88" mass="9875">LRTTRILSLNKHLQASPSLCRTSKEFRFTTLSPPPHYLHSFFQRSPCLLGCSWSLSHQPLLWTLHFSGCKVFSFGGASHSASTSLDIL</sequence>
<feature type="non-terminal residue" evidence="1">
    <location>
        <position position="88"/>
    </location>
</feature>
<protein>
    <submittedName>
        <fullName evidence="1">Uncharacterized protein</fullName>
    </submittedName>
</protein>
<comment type="caution">
    <text evidence="1">The sequence shown here is derived from an EMBL/GenBank/DDBJ whole genome shotgun (WGS) entry which is preliminary data.</text>
</comment>
<keyword evidence="2" id="KW-1185">Reference proteome</keyword>
<name>A0A8T2B0N6_9BRAS</name>
<reference evidence="1 2" key="1">
    <citation type="submission" date="2020-12" db="EMBL/GenBank/DDBJ databases">
        <title>Concerted genomic and epigenomic changes stabilize Arabidopsis allopolyploids.</title>
        <authorList>
            <person name="Chen Z."/>
        </authorList>
    </citation>
    <scope>NUCLEOTIDE SEQUENCE [LARGE SCALE GENOMIC DNA]</scope>
    <source>
        <strain evidence="1">Allo738</strain>
        <tissue evidence="1">Leaf</tissue>
    </source>
</reference>
<organism evidence="1 2">
    <name type="scientific">Arabidopsis thaliana x Arabidopsis arenosa</name>
    <dbReference type="NCBI Taxonomy" id="1240361"/>
    <lineage>
        <taxon>Eukaryota</taxon>
        <taxon>Viridiplantae</taxon>
        <taxon>Streptophyta</taxon>
        <taxon>Embryophyta</taxon>
        <taxon>Tracheophyta</taxon>
        <taxon>Spermatophyta</taxon>
        <taxon>Magnoliopsida</taxon>
        <taxon>eudicotyledons</taxon>
        <taxon>Gunneridae</taxon>
        <taxon>Pentapetalae</taxon>
        <taxon>rosids</taxon>
        <taxon>malvids</taxon>
        <taxon>Brassicales</taxon>
        <taxon>Brassicaceae</taxon>
        <taxon>Camelineae</taxon>
        <taxon>Arabidopsis</taxon>
    </lineage>
</organism>
<evidence type="ECO:0000313" key="2">
    <source>
        <dbReference type="Proteomes" id="UP000694240"/>
    </source>
</evidence>
<dbReference type="AlphaFoldDB" id="A0A8T2B0N6"/>
<dbReference type="Proteomes" id="UP000694240">
    <property type="component" value="Chromosome 8"/>
</dbReference>